<keyword evidence="1" id="KW-0175">Coiled coil</keyword>
<dbReference type="Pfam" id="PF24771">
    <property type="entry name" value="Ig_CFAP74_1st"/>
    <property type="match status" value="1"/>
</dbReference>
<reference evidence="6" key="2">
    <citation type="submission" date="2024-06" db="UniProtKB">
        <authorList>
            <consortium name="EnsemblMetazoa"/>
        </authorList>
    </citation>
    <scope>IDENTIFICATION</scope>
</reference>
<feature type="compositionally biased region" description="Acidic residues" evidence="2">
    <location>
        <begin position="44"/>
        <end position="56"/>
    </location>
</feature>
<feature type="domain" description="CFAP74 fourth Ig-like" evidence="5">
    <location>
        <begin position="984"/>
        <end position="1079"/>
    </location>
</feature>
<dbReference type="Proteomes" id="UP000007879">
    <property type="component" value="Unassembled WGS sequence"/>
</dbReference>
<feature type="coiled-coil region" evidence="1">
    <location>
        <begin position="97"/>
        <end position="138"/>
    </location>
</feature>
<feature type="compositionally biased region" description="Polar residues" evidence="2">
    <location>
        <begin position="1220"/>
        <end position="1234"/>
    </location>
</feature>
<accession>A0AAN0J504</accession>
<evidence type="ECO:0008006" key="8">
    <source>
        <dbReference type="Google" id="ProtNLM"/>
    </source>
</evidence>
<dbReference type="PANTHER" id="PTHR22538:SF0">
    <property type="entry name" value="CILIA- AND FLAGELLA-ASSOCIATED PROTEIN 74"/>
    <property type="match status" value="1"/>
</dbReference>
<evidence type="ECO:0000313" key="7">
    <source>
        <dbReference type="Proteomes" id="UP000007879"/>
    </source>
</evidence>
<feature type="region of interest" description="Disordered" evidence="2">
    <location>
        <begin position="1"/>
        <end position="87"/>
    </location>
</feature>
<dbReference type="InterPro" id="IPR056310">
    <property type="entry name" value="Ig-CFAP74_4th"/>
</dbReference>
<evidence type="ECO:0000259" key="4">
    <source>
        <dbReference type="Pfam" id="PF24778"/>
    </source>
</evidence>
<feature type="compositionally biased region" description="Low complexity" evidence="2">
    <location>
        <begin position="25"/>
        <end position="34"/>
    </location>
</feature>
<feature type="domain" description="CFAP74 second Ig-like" evidence="3">
    <location>
        <begin position="637"/>
        <end position="865"/>
    </location>
</feature>
<dbReference type="InterPro" id="IPR013783">
    <property type="entry name" value="Ig-like_fold"/>
</dbReference>
<dbReference type="InterPro" id="IPR056307">
    <property type="entry name" value="Ig-CFAP74_3rd"/>
</dbReference>
<feature type="compositionally biased region" description="Basic residues" evidence="2">
    <location>
        <begin position="1209"/>
        <end position="1219"/>
    </location>
</feature>
<feature type="domain" description="CFAP74 third Ig-like" evidence="4">
    <location>
        <begin position="867"/>
        <end position="978"/>
    </location>
</feature>
<proteinExistence type="predicted"/>
<dbReference type="EnsemblMetazoa" id="XM_019996541.1">
    <property type="protein sequence ID" value="XP_019852100.1"/>
    <property type="gene ID" value="LOC100640750"/>
</dbReference>
<feature type="compositionally biased region" description="Basic and acidic residues" evidence="2">
    <location>
        <begin position="775"/>
        <end position="784"/>
    </location>
</feature>
<feature type="compositionally biased region" description="Basic and acidic residues" evidence="2">
    <location>
        <begin position="1198"/>
        <end position="1208"/>
    </location>
</feature>
<reference evidence="7" key="1">
    <citation type="journal article" date="2010" name="Nature">
        <title>The Amphimedon queenslandica genome and the evolution of animal complexity.</title>
        <authorList>
            <person name="Srivastava M."/>
            <person name="Simakov O."/>
            <person name="Chapman J."/>
            <person name="Fahey B."/>
            <person name="Gauthier M.E."/>
            <person name="Mitros T."/>
            <person name="Richards G.S."/>
            <person name="Conaco C."/>
            <person name="Dacre M."/>
            <person name="Hellsten U."/>
            <person name="Larroux C."/>
            <person name="Putnam N.H."/>
            <person name="Stanke M."/>
            <person name="Adamska M."/>
            <person name="Darling A."/>
            <person name="Degnan S.M."/>
            <person name="Oakley T.H."/>
            <person name="Plachetzki D.C."/>
            <person name="Zhai Y."/>
            <person name="Adamski M."/>
            <person name="Calcino A."/>
            <person name="Cummins S.F."/>
            <person name="Goodstein D.M."/>
            <person name="Harris C."/>
            <person name="Jackson D.J."/>
            <person name="Leys S.P."/>
            <person name="Shu S."/>
            <person name="Woodcroft B.J."/>
            <person name="Vervoort M."/>
            <person name="Kosik K.S."/>
            <person name="Manning G."/>
            <person name="Degnan B.M."/>
            <person name="Rokhsar D.S."/>
        </authorList>
    </citation>
    <scope>NUCLEOTIDE SEQUENCE [LARGE SCALE GENOMIC DNA]</scope>
</reference>
<evidence type="ECO:0000313" key="6">
    <source>
        <dbReference type="EnsemblMetazoa" id="XP_019852100.1"/>
    </source>
</evidence>
<feature type="region of interest" description="Disordered" evidence="2">
    <location>
        <begin position="317"/>
        <end position="349"/>
    </location>
</feature>
<evidence type="ECO:0000259" key="5">
    <source>
        <dbReference type="Pfam" id="PF24798"/>
    </source>
</evidence>
<dbReference type="Gene3D" id="2.60.40.10">
    <property type="entry name" value="Immunoglobulins"/>
    <property type="match status" value="5"/>
</dbReference>
<feature type="compositionally biased region" description="Basic and acidic residues" evidence="2">
    <location>
        <begin position="406"/>
        <end position="418"/>
    </location>
</feature>
<feature type="compositionally biased region" description="Basic and acidic residues" evidence="2">
    <location>
        <begin position="328"/>
        <end position="349"/>
    </location>
</feature>
<organism evidence="6 7">
    <name type="scientific">Amphimedon queenslandica</name>
    <name type="common">Sponge</name>
    <dbReference type="NCBI Taxonomy" id="400682"/>
    <lineage>
        <taxon>Eukaryota</taxon>
        <taxon>Metazoa</taxon>
        <taxon>Porifera</taxon>
        <taxon>Demospongiae</taxon>
        <taxon>Heteroscleromorpha</taxon>
        <taxon>Haplosclerida</taxon>
        <taxon>Niphatidae</taxon>
        <taxon>Amphimedon</taxon>
    </lineage>
</organism>
<evidence type="ECO:0000259" key="3">
    <source>
        <dbReference type="Pfam" id="PF24770"/>
    </source>
</evidence>
<feature type="compositionally biased region" description="Polar residues" evidence="2">
    <location>
        <begin position="10"/>
        <end position="24"/>
    </location>
</feature>
<dbReference type="InterPro" id="IPR056306">
    <property type="entry name" value="Ig-CFAP74_2nd"/>
</dbReference>
<gene>
    <name evidence="6" type="primary">100640750</name>
</gene>
<name>A0AAN0J504_AMPQE</name>
<keyword evidence="7" id="KW-1185">Reference proteome</keyword>
<evidence type="ECO:0000256" key="2">
    <source>
        <dbReference type="SAM" id="MobiDB-lite"/>
    </source>
</evidence>
<dbReference type="Pfam" id="PF24770">
    <property type="entry name" value="Ig-CFAP74_2"/>
    <property type="match status" value="1"/>
</dbReference>
<dbReference type="Pfam" id="PF24798">
    <property type="entry name" value="Ig-CFAP74_4th"/>
    <property type="match status" value="1"/>
</dbReference>
<feature type="region of interest" description="Disordered" evidence="2">
    <location>
        <begin position="748"/>
        <end position="785"/>
    </location>
</feature>
<feature type="region of interest" description="Disordered" evidence="2">
    <location>
        <begin position="1198"/>
        <end position="1234"/>
    </location>
</feature>
<dbReference type="Pfam" id="PF24778">
    <property type="entry name" value="Ig-CFAP74_3rd"/>
    <property type="match status" value="1"/>
</dbReference>
<feature type="region of interest" description="Disordered" evidence="2">
    <location>
        <begin position="398"/>
        <end position="460"/>
    </location>
</feature>
<evidence type="ECO:0000256" key="1">
    <source>
        <dbReference type="SAM" id="Coils"/>
    </source>
</evidence>
<protein>
    <recommendedName>
        <fullName evidence="8">Abnormal spindle-like microcephaly-associated protein ASH domain-containing protein</fullName>
    </recommendedName>
</protein>
<dbReference type="PANTHER" id="PTHR22538">
    <property type="entry name" value="CILIA- AND FLAGELLA-ASSOCIATED PROTEIN 74"/>
    <property type="match status" value="1"/>
</dbReference>
<sequence length="1688" mass="187512">MDEIIEGYQDLSSQEDLNSEGFDQSITTTSSSSSENELGGGLSDEYEDYEEREEESVPLNTNSYFEDDSGSITDPPKSSSVNVKKQQKLNRKEVKEFYKLSSNMAQMNDNLEEKQAELHQAMKKLSQCRESARKLKTECYQIESGLLLEEESPEQTKPLNDSGLAKQQLEKTRKELSVKQCHEDDLKIKISQLELDLLEAQLLQSTECSDPSSFYQQQKMIIQQHKHKQGLLRVQTQTREVIEAQRRDLKDERDKRHRKVAAIKTVQSTQKGEKLQQHLREKSAKLRIERAANEEIELEDRKTRIKALLSLKKNIESSQESMRAHQSLLKEKEKTKLKEEEEEKSKLAMEMRGEDPTVIILKRKRLEQLSKEKQIFEQKIKRRQAEIISQLLDETKRLSKQSQQQEHQDLAQKKDRATTKKTGIKLETSDENEEDGLVTVTESNEENVPADETGSDTSIKKLPSKDMAMKKTLLQPDIPGLWEPKSEQKLAKQIKRSKMEQSIMEKRLTKLKESVISTQVAAGKVFKGEHSFLSKPEEIIFKDFDVGKVYKKKVQLTNVSYSISHVKLLGASDNLKNFVQIEFTPPGAMSAGITCPLLITFEPKVNEDIIGSVDFMSQTGPFSINVKCLIKRCLVVVNKSEIEFGPICIGETIKRSVTVHNNGALPTDFTFLPLSETGVSGDTKQASDLTDKEEAPLSVESQRSILSTVEYASDQKMLLKMGRALDDKQHAHSLVDINSISSVNTKTKLVKPGRASAKKSEQEKGNDTNATEDAVESKEDKDNLVDDPVTLAVSEESLDNGEKVNDVSPITISEGIRSGMIDPYSSVVLDLVFCPKISGSYQSQFVLSTTNEPIHIVATGEAIDLPIYTEREVIDLDICMTDLLYQDSVVLCNRSRTALQATFSIPSLVSDHMEIIPKYGLVQGGSSFTAQLKFLPRPSLLTEESSELFEGGTLKVPISIIVAGQSSPVTFTVMATVTESDISLSQTTLDFGQCTIHESVYTSIQLTNKSCLPQDFGFVHLPKWLSVQPNDGFGTLLPHETLSVDVIFTPDVPKEYFTNTVSCLTVINKEYKLTVKGTGIHTPLRLSHSTVLFNDTPLNTISVSRISILNPSTPSAHNAVTKGPTPLKASRLFEFHIPSENLPISVSPAVGIVDPGKSIDIEISFSPKLDQQSIKDRSIALAKKDAAAIAAKKAEEDRLASAEEEKQSKSSKSKGRRTTGRPTSQASNRSSLCSDSALMSGSQQKIEQTNNNKGEACEVSNSEISRFWWKAYDQLLHEYECAQYRCMIPCFISNPQTKITDHPGIIEYRPEEILYVDVSATAIKPSLFLVSNDGCATIDFGDVGVGSYCKKTVVLKNMSIEKLKVTATSMRSGFEIRNSLREIPSNSTHSMILQFEPETSGKYYETLKLRYGTSSYLELTLLGQGIEPIVHVTPEEGPVDWGYISAGDTISKSIQVKNTSEVKVELCLKMEADESSSRNCNGQPAFTCVPYSDVIPPNSTLTVNIQFSHDRPDCVYSENLHIEINDKKISSLALRGQSISGNMYATGGVTIGPNDVSMAAVHTTDTTASGSGTLTSHPLLFIFQYKSTDSVSQQLLIGSAKTSIAKKSKGEFTIETLQGNPIDTKCFTIDPMKSSLDTGEIKDIKITFHPRKDSMGATIKAQTNIILKGDVTMQHQLFLQAMPVISQD</sequence>
<dbReference type="KEGG" id="aqu:100640750"/>